<dbReference type="EnsemblMetazoa" id="G18758.1">
    <property type="protein sequence ID" value="G18758.1:cds"/>
    <property type="gene ID" value="G18758"/>
</dbReference>
<feature type="compositionally biased region" description="Basic and acidic residues" evidence="4">
    <location>
        <begin position="239"/>
        <end position="256"/>
    </location>
</feature>
<feature type="compositionally biased region" description="Polar residues" evidence="4">
    <location>
        <begin position="439"/>
        <end position="451"/>
    </location>
</feature>
<dbReference type="Gene3D" id="2.60.40.150">
    <property type="entry name" value="C2 domain"/>
    <property type="match status" value="2"/>
</dbReference>
<dbReference type="GO" id="GO:0070382">
    <property type="term" value="C:exocytic vesicle"/>
    <property type="evidence" value="ECO:0007669"/>
    <property type="project" value="TreeGrafter"/>
</dbReference>
<dbReference type="PANTHER" id="PTHR45716:SF2">
    <property type="entry name" value="BITESIZE, ISOFORM I"/>
    <property type="match status" value="1"/>
</dbReference>
<dbReference type="CDD" id="cd15747">
    <property type="entry name" value="FYVE_Slp3_4_5"/>
    <property type="match status" value="1"/>
</dbReference>
<feature type="compositionally biased region" description="Pro residues" evidence="4">
    <location>
        <begin position="510"/>
        <end position="523"/>
    </location>
</feature>
<dbReference type="Proteomes" id="UP000005408">
    <property type="component" value="Unassembled WGS sequence"/>
</dbReference>
<feature type="region of interest" description="Disordered" evidence="4">
    <location>
        <begin position="1325"/>
        <end position="1395"/>
    </location>
</feature>
<evidence type="ECO:0000313" key="7">
    <source>
        <dbReference type="EnsemblMetazoa" id="G18758.1:cds"/>
    </source>
</evidence>
<evidence type="ECO:0000259" key="5">
    <source>
        <dbReference type="PROSITE" id="PS50004"/>
    </source>
</evidence>
<dbReference type="Pfam" id="PF02318">
    <property type="entry name" value="FYVE_2"/>
    <property type="match status" value="1"/>
</dbReference>
<dbReference type="GO" id="GO:0031267">
    <property type="term" value="F:small GTPase binding"/>
    <property type="evidence" value="ECO:0007669"/>
    <property type="project" value="InterPro"/>
</dbReference>
<feature type="compositionally biased region" description="Basic and acidic residues" evidence="4">
    <location>
        <begin position="329"/>
        <end position="343"/>
    </location>
</feature>
<evidence type="ECO:0000256" key="2">
    <source>
        <dbReference type="ARBA" id="ARBA00022737"/>
    </source>
</evidence>
<dbReference type="InterPro" id="IPR010911">
    <property type="entry name" value="Rab_BD"/>
</dbReference>
<dbReference type="CDD" id="cd04020">
    <property type="entry name" value="C2B_SLP_1-2-3-4"/>
    <property type="match status" value="1"/>
</dbReference>
<dbReference type="SMART" id="SM00239">
    <property type="entry name" value="C2"/>
    <property type="match status" value="2"/>
</dbReference>
<feature type="compositionally biased region" description="Polar residues" evidence="4">
    <location>
        <begin position="1217"/>
        <end position="1236"/>
    </location>
</feature>
<feature type="compositionally biased region" description="Low complexity" evidence="4">
    <location>
        <begin position="365"/>
        <end position="379"/>
    </location>
</feature>
<feature type="compositionally biased region" description="Polar residues" evidence="4">
    <location>
        <begin position="1305"/>
        <end position="1316"/>
    </location>
</feature>
<feature type="region of interest" description="Disordered" evidence="4">
    <location>
        <begin position="856"/>
        <end position="884"/>
    </location>
</feature>
<feature type="region of interest" description="Disordered" evidence="4">
    <location>
        <begin position="1297"/>
        <end position="1316"/>
    </location>
</feature>
<sequence length="1764" mass="197393">MEELLNLDNLSQEEKDKILGVLQKDEMVRQAEDKKICQLKSEIQAIRMKSVLRAGDDLSKICARCHTELGLFFNRGDLCPNCRFRVCNMCKENLFQGKWLCVLCYKQRQLKFFTGDYSSGQLTRWPSGGDLVKASIHKLSVFKGTSSDSEIIDSPSPKKEAKNRKTVSNGSVQSETKDKKEKVEFPQESDQRKLNQLFDAFRVPKAKDLSNKSHSTVRRVTSQKYEDSASDSESSVSTDTEKEQEVFRKDSVKVDSVDSASKSVTASNGVLNSSKNRVPSERKLQRNFSDDSDQTLLSDEVPFSKSSTETQIKVDIHSDESNSPTLSLNKKEEKVNSVEEIVKSKSPRGNMKQTATEVIMAMKMSSPSNSPNQNHPGNSKLVDPRRYQPGRSPSPYSFDSIPSSHANSPLPVKRHNSHLSRESSDTDSTSRMSAADYSGTESSQIRESSSGAEDYVVEEISKIRFRRMSKKIAEKGRTPSPPPECRHSGVGVVREEQWGSTSPTDHSNTVPPPPKSPQPPPSTISPRADDHQRFVSLSDTTVCEVLSNVSSDLSLFDIEKDCQLDPEVYDITDLAEASKSMLVLPKTDLNAVGRKKSPRLKKKQKVDQSAKDISKGEKKKSVEFMQQELKKTTIKKCSMGIQDSGPNLQTTTAPCKDIKSSDSLVGEIKQDQVDGHSKSKKLIQFNPEDLESDSTDSSQETDLASVRNKISPEGLVERSRVIEADQRESNKMAYSDDGVNDEDNTENAEEVEVENDGLDDSGKHDSFDSLLESSLFQNHRLSSIDDRKNRFESVESFNLSPLTPLSGSKIETKAQTYTFAFVNDSVWTNESSDNVAPSEDDFDEIFNKAVVDLDTSQKKLKPAKPRRKKSHQPSVDSNKELEEMKENVEDALEDDKLEGNRRSFQMEFGNDHEFKFSTDDVYVEQEGNGVKPESCEIVLQKQNETANPSLLWRFEDSSLKDEFHQVFGAQEQPQKQTYAQNRAFLRKTFATSTESVSTESDALSVIHEEIDSSDQSNEDMEDGREMHLQDIQEEDDSSMLTEGTVELCVEKNVQELYLHKPDSIEPENVIVDDSEGIDENITVNELKTKSEMEEDSDKIILDSCLEDHSSTDPIGETLNESEKVETLKDEYKSPRDNLGKSNDQSKEMKGADYEMESSLSKMLLASSKIAMMTLETSESPADKSIHSTEELVSSLDADICLDEESSQASEDHLLQQIIQSQGNSEDLSMQDSSPDSQTEKVRKRDKSKQLVQEWLQTDVEGVVMEDTVPEIPDPPLVHDWLGRKVLEGVDPAPVPAPLSLPLSEGGQSAADSYPTTAPTVPVLQLEGHSEGAPTRLSPRASSEGSGSLEDSGHVSGTSTENTPEHRRTDSAVSQLSVPSSTLSTVTDRSSEETDIDDLVASHRSISVSSRGNLLSTIADSRESILSFYSNAGEVDYGKIPVTGEICFGLEYNYRTGTLEIQIKQCKGLAPADPKRNRSDPYVKTYLLPDKTRGGKRKTRIIKNTLNPVFEQTLRYLISKSELENRTLWVTVWHNDRFGRNDFLGEVTINFDYFRFGESSAKWYPLQERIESVPAANLTYKGDLFLSIKYVPPEKVKKEDTTASPSKKKFRKGRSEVGVPKGQLHVLIKEARNLTAVRSGGFSDPFVKGYLLPDKQRGLKQKTGVVKRNCNPHWDHTFIFEDVNKTDLKERCVELTVWDHDKLSSNEFLGGLRLNLGVGKSFGKAVDWMDAHGEEISLWQAMLDRPNIWIDGALMLRPNMDKRKY</sequence>
<feature type="region of interest" description="Disordered" evidence="4">
    <location>
        <begin position="685"/>
        <end position="764"/>
    </location>
</feature>
<feature type="region of interest" description="Disordered" evidence="4">
    <location>
        <begin position="1107"/>
        <end position="1153"/>
    </location>
</feature>
<feature type="compositionally biased region" description="Basic residues" evidence="4">
    <location>
        <begin position="858"/>
        <end position="871"/>
    </location>
</feature>
<dbReference type="PANTHER" id="PTHR45716">
    <property type="entry name" value="BITESIZE, ISOFORM I"/>
    <property type="match status" value="1"/>
</dbReference>
<dbReference type="InterPro" id="IPR001565">
    <property type="entry name" value="Synaptotagmin"/>
</dbReference>
<feature type="domain" description="C2" evidence="5">
    <location>
        <begin position="1441"/>
        <end position="1563"/>
    </location>
</feature>
<evidence type="ECO:0008006" key="9">
    <source>
        <dbReference type="Google" id="ProtNLM"/>
    </source>
</evidence>
<dbReference type="InterPro" id="IPR013083">
    <property type="entry name" value="Znf_RING/FYVE/PHD"/>
</dbReference>
<evidence type="ECO:0000259" key="6">
    <source>
        <dbReference type="PROSITE" id="PS50916"/>
    </source>
</evidence>
<protein>
    <recommendedName>
        <fullName evidence="9">Synaptotagmin-like protein 5</fullName>
    </recommendedName>
</protein>
<dbReference type="SUPFAM" id="SSF57903">
    <property type="entry name" value="FYVE/PHD zinc finger"/>
    <property type="match status" value="1"/>
</dbReference>
<accession>A0A8W8JJ03</accession>
<keyword evidence="3" id="KW-0472">Membrane</keyword>
<keyword evidence="2" id="KW-0677">Repeat</keyword>
<feature type="compositionally biased region" description="Basic and acidic residues" evidence="4">
    <location>
        <begin position="605"/>
        <end position="619"/>
    </location>
</feature>
<reference evidence="7" key="1">
    <citation type="submission" date="2022-08" db="UniProtKB">
        <authorList>
            <consortium name="EnsemblMetazoa"/>
        </authorList>
    </citation>
    <scope>IDENTIFICATION</scope>
    <source>
        <strain evidence="7">05x7-T-G4-1.051#20</strain>
    </source>
</reference>
<dbReference type="FunFam" id="2.60.40.150:FF:000006">
    <property type="entry name" value="Synaptotagmin-like 5, isoform CRA_a"/>
    <property type="match status" value="1"/>
</dbReference>
<dbReference type="Pfam" id="PF00168">
    <property type="entry name" value="C2"/>
    <property type="match status" value="2"/>
</dbReference>
<dbReference type="PRINTS" id="PR00399">
    <property type="entry name" value="SYNAPTOTAGMN"/>
</dbReference>
<feature type="region of interest" description="Disordered" evidence="4">
    <location>
        <begin position="209"/>
        <end position="532"/>
    </location>
</feature>
<dbReference type="PROSITE" id="PS50004">
    <property type="entry name" value="C2"/>
    <property type="match status" value="2"/>
</dbReference>
<feature type="region of interest" description="Disordered" evidence="4">
    <location>
        <begin position="147"/>
        <end position="190"/>
    </location>
</feature>
<dbReference type="Gene3D" id="3.30.40.10">
    <property type="entry name" value="Zinc/RING finger domain, C3HC4 (zinc finger)"/>
    <property type="match status" value="1"/>
</dbReference>
<feature type="compositionally biased region" description="Polar residues" evidence="4">
    <location>
        <begin position="268"/>
        <end position="277"/>
    </location>
</feature>
<evidence type="ECO:0000256" key="4">
    <source>
        <dbReference type="SAM" id="MobiDB-lite"/>
    </source>
</evidence>
<feature type="domain" description="RabBD" evidence="6">
    <location>
        <begin position="4"/>
        <end position="121"/>
    </location>
</feature>
<feature type="compositionally biased region" description="Polar residues" evidence="4">
    <location>
        <begin position="498"/>
        <end position="509"/>
    </location>
</feature>
<evidence type="ECO:0000313" key="8">
    <source>
        <dbReference type="Proteomes" id="UP000005408"/>
    </source>
</evidence>
<dbReference type="GO" id="GO:0042043">
    <property type="term" value="F:neurexin family protein binding"/>
    <property type="evidence" value="ECO:0007669"/>
    <property type="project" value="TreeGrafter"/>
</dbReference>
<feature type="compositionally biased region" description="Low complexity" evidence="4">
    <location>
        <begin position="1372"/>
        <end position="1386"/>
    </location>
</feature>
<name>A0A8W8JJ03_MAGGI</name>
<comment type="subcellular location">
    <subcellularLocation>
        <location evidence="1">Membrane</location>
    </subcellularLocation>
</comment>
<dbReference type="InterPro" id="IPR041282">
    <property type="entry name" value="FYVE_2"/>
</dbReference>
<proteinExistence type="predicted"/>
<dbReference type="GO" id="GO:0006887">
    <property type="term" value="P:exocytosis"/>
    <property type="evidence" value="ECO:0007669"/>
    <property type="project" value="TreeGrafter"/>
</dbReference>
<dbReference type="InterPro" id="IPR011011">
    <property type="entry name" value="Znf_FYVE_PHD"/>
</dbReference>
<dbReference type="GO" id="GO:0006886">
    <property type="term" value="P:intracellular protein transport"/>
    <property type="evidence" value="ECO:0007669"/>
    <property type="project" value="InterPro"/>
</dbReference>
<feature type="compositionally biased region" description="Low complexity" evidence="4">
    <location>
        <begin position="257"/>
        <end position="267"/>
    </location>
</feature>
<dbReference type="GO" id="GO:0005886">
    <property type="term" value="C:plasma membrane"/>
    <property type="evidence" value="ECO:0007669"/>
    <property type="project" value="TreeGrafter"/>
</dbReference>
<evidence type="ECO:0000256" key="3">
    <source>
        <dbReference type="ARBA" id="ARBA00023136"/>
    </source>
</evidence>
<feature type="compositionally biased region" description="Basic and acidic residues" evidence="4">
    <location>
        <begin position="175"/>
        <end position="190"/>
    </location>
</feature>
<evidence type="ECO:0000256" key="1">
    <source>
        <dbReference type="ARBA" id="ARBA00004370"/>
    </source>
</evidence>
<feature type="region of interest" description="Disordered" evidence="4">
    <location>
        <begin position="596"/>
        <end position="619"/>
    </location>
</feature>
<dbReference type="SUPFAM" id="SSF49562">
    <property type="entry name" value="C2 domain (Calcium/lipid-binding domain, CaLB)"/>
    <property type="match status" value="2"/>
</dbReference>
<dbReference type="InterPro" id="IPR043567">
    <property type="entry name" value="SYTL1-5_C2B"/>
</dbReference>
<dbReference type="PROSITE" id="PS50916">
    <property type="entry name" value="RABBD"/>
    <property type="match status" value="1"/>
</dbReference>
<dbReference type="InterPro" id="IPR035892">
    <property type="entry name" value="C2_domain_sf"/>
</dbReference>
<keyword evidence="8" id="KW-1185">Reference proteome</keyword>
<feature type="compositionally biased region" description="Polar residues" evidence="4">
    <location>
        <begin position="212"/>
        <end position="223"/>
    </location>
</feature>
<feature type="region of interest" description="Disordered" evidence="4">
    <location>
        <begin position="1217"/>
        <end position="1249"/>
    </location>
</feature>
<feature type="compositionally biased region" description="Basic and acidic residues" evidence="4">
    <location>
        <begin position="715"/>
        <end position="730"/>
    </location>
</feature>
<dbReference type="CDD" id="cd08521">
    <property type="entry name" value="C2A_SLP"/>
    <property type="match status" value="1"/>
</dbReference>
<organism evidence="7 8">
    <name type="scientific">Magallana gigas</name>
    <name type="common">Pacific oyster</name>
    <name type="synonym">Crassostrea gigas</name>
    <dbReference type="NCBI Taxonomy" id="29159"/>
    <lineage>
        <taxon>Eukaryota</taxon>
        <taxon>Metazoa</taxon>
        <taxon>Spiralia</taxon>
        <taxon>Lophotrochozoa</taxon>
        <taxon>Mollusca</taxon>
        <taxon>Bivalvia</taxon>
        <taxon>Autobranchia</taxon>
        <taxon>Pteriomorphia</taxon>
        <taxon>Ostreida</taxon>
        <taxon>Ostreoidea</taxon>
        <taxon>Ostreidae</taxon>
        <taxon>Magallana</taxon>
    </lineage>
</organism>
<feature type="compositionally biased region" description="Polar residues" evidence="4">
    <location>
        <begin position="394"/>
        <end position="407"/>
    </location>
</feature>
<dbReference type="InterPro" id="IPR000008">
    <property type="entry name" value="C2_dom"/>
</dbReference>
<feature type="compositionally biased region" description="Acidic residues" evidence="4">
    <location>
        <begin position="738"/>
        <end position="759"/>
    </location>
</feature>
<feature type="domain" description="C2" evidence="5">
    <location>
        <begin position="1603"/>
        <end position="1728"/>
    </location>
</feature>
<feature type="compositionally biased region" description="Basic and acidic residues" evidence="4">
    <location>
        <begin position="1120"/>
        <end position="1152"/>
    </location>
</feature>